<dbReference type="GO" id="GO:0106300">
    <property type="term" value="P:protein-DNA covalent cross-linking repair"/>
    <property type="evidence" value="ECO:0007669"/>
    <property type="project" value="InterPro"/>
</dbReference>
<name>A0A7W2M4L8_9FLAO</name>
<evidence type="ECO:0000256" key="1">
    <source>
        <dbReference type="ARBA" id="ARBA00008136"/>
    </source>
</evidence>
<accession>A0A7W2M4L8</accession>
<dbReference type="Gene3D" id="3.90.1680.10">
    <property type="entry name" value="SOS response associated peptidase-like"/>
    <property type="match status" value="1"/>
</dbReference>
<evidence type="ECO:0000313" key="9">
    <source>
        <dbReference type="EMBL" id="MBA6152634.1"/>
    </source>
</evidence>
<dbReference type="GO" id="GO:0016829">
    <property type="term" value="F:lyase activity"/>
    <property type="evidence" value="ECO:0007669"/>
    <property type="project" value="UniProtKB-KW"/>
</dbReference>
<dbReference type="EC" id="3.4.-.-" evidence="8"/>
<evidence type="ECO:0000256" key="7">
    <source>
        <dbReference type="ARBA" id="ARBA00023239"/>
    </source>
</evidence>
<dbReference type="EMBL" id="JACGLT010000005">
    <property type="protein sequence ID" value="MBA6152634.1"/>
    <property type="molecule type" value="Genomic_DNA"/>
</dbReference>
<evidence type="ECO:0000256" key="3">
    <source>
        <dbReference type="ARBA" id="ARBA00022763"/>
    </source>
</evidence>
<evidence type="ECO:0000313" key="10">
    <source>
        <dbReference type="Proteomes" id="UP000541857"/>
    </source>
</evidence>
<reference evidence="9 10" key="1">
    <citation type="submission" date="2020-07" db="EMBL/GenBank/DDBJ databases">
        <title>Bacterium isolated from marine sediment.</title>
        <authorList>
            <person name="Shang D."/>
        </authorList>
    </citation>
    <scope>NUCLEOTIDE SEQUENCE [LARGE SCALE GENOMIC DNA]</scope>
    <source>
        <strain evidence="9 10">F6074</strain>
    </source>
</reference>
<dbReference type="GO" id="GO:0003697">
    <property type="term" value="F:single-stranded DNA binding"/>
    <property type="evidence" value="ECO:0007669"/>
    <property type="project" value="InterPro"/>
</dbReference>
<keyword evidence="3" id="KW-0227">DNA damage</keyword>
<evidence type="ECO:0000256" key="5">
    <source>
        <dbReference type="ARBA" id="ARBA00023124"/>
    </source>
</evidence>
<dbReference type="RefSeq" id="WP_182204521.1">
    <property type="nucleotide sequence ID" value="NZ_JACGLT010000005.1"/>
</dbReference>
<dbReference type="SUPFAM" id="SSF143081">
    <property type="entry name" value="BB1717-like"/>
    <property type="match status" value="1"/>
</dbReference>
<keyword evidence="4 8" id="KW-0378">Hydrolase</keyword>
<dbReference type="Proteomes" id="UP000541857">
    <property type="component" value="Unassembled WGS sequence"/>
</dbReference>
<dbReference type="Pfam" id="PF02586">
    <property type="entry name" value="SRAP"/>
    <property type="match status" value="1"/>
</dbReference>
<comment type="caution">
    <text evidence="9">The sequence shown here is derived from an EMBL/GenBank/DDBJ whole genome shotgun (WGS) entry which is preliminary data.</text>
</comment>
<evidence type="ECO:0000256" key="2">
    <source>
        <dbReference type="ARBA" id="ARBA00022670"/>
    </source>
</evidence>
<proteinExistence type="inferred from homology"/>
<protein>
    <recommendedName>
        <fullName evidence="8">Abasic site processing protein</fullName>
        <ecNumber evidence="8">3.4.-.-</ecNumber>
    </recommendedName>
</protein>
<dbReference type="InterPro" id="IPR036590">
    <property type="entry name" value="SRAP-like"/>
</dbReference>
<evidence type="ECO:0000256" key="6">
    <source>
        <dbReference type="ARBA" id="ARBA00023125"/>
    </source>
</evidence>
<dbReference type="InterPro" id="IPR003738">
    <property type="entry name" value="SRAP"/>
</dbReference>
<dbReference type="AlphaFoldDB" id="A0A7W2M4L8"/>
<dbReference type="GO" id="GO:0008233">
    <property type="term" value="F:peptidase activity"/>
    <property type="evidence" value="ECO:0007669"/>
    <property type="project" value="UniProtKB-KW"/>
</dbReference>
<gene>
    <name evidence="9" type="ORF">H3Z82_07855</name>
</gene>
<evidence type="ECO:0000256" key="4">
    <source>
        <dbReference type="ARBA" id="ARBA00022801"/>
    </source>
</evidence>
<sequence>MFYKISNIATKESIEERFHVRFDFPNLYKPQGVIDGMKESTISVITISDPDKAVYAIWGLLPENFEDNWSVFQNVVNTLNVKMETLENNNGLYSNLLQDRRCVIVATGFFTTWITNGTVERCHVHLPNYEPFAIAGVYNELSDGFITCSLLVTKINESLKDIPNISNLKPLVLTDEELEQWFDTTTSLDDIKALCNDHNLLSFEYDVFESKNSIIDSKP</sequence>
<keyword evidence="10" id="KW-1185">Reference proteome</keyword>
<dbReference type="PANTHER" id="PTHR13604:SF0">
    <property type="entry name" value="ABASIC SITE PROCESSING PROTEIN HMCES"/>
    <property type="match status" value="1"/>
</dbReference>
<evidence type="ECO:0000256" key="8">
    <source>
        <dbReference type="RuleBase" id="RU364100"/>
    </source>
</evidence>
<keyword evidence="5" id="KW-0190">Covalent protein-DNA linkage</keyword>
<keyword evidence="2 8" id="KW-0645">Protease</keyword>
<keyword evidence="7" id="KW-0456">Lyase</keyword>
<dbReference type="GO" id="GO:0006508">
    <property type="term" value="P:proteolysis"/>
    <property type="evidence" value="ECO:0007669"/>
    <property type="project" value="UniProtKB-KW"/>
</dbReference>
<dbReference type="PANTHER" id="PTHR13604">
    <property type="entry name" value="DC12-RELATED"/>
    <property type="match status" value="1"/>
</dbReference>
<organism evidence="9 10">
    <name type="scientific">Gelidibacter maritimus</name>
    <dbReference type="NCBI Taxonomy" id="2761487"/>
    <lineage>
        <taxon>Bacteria</taxon>
        <taxon>Pseudomonadati</taxon>
        <taxon>Bacteroidota</taxon>
        <taxon>Flavobacteriia</taxon>
        <taxon>Flavobacteriales</taxon>
        <taxon>Flavobacteriaceae</taxon>
        <taxon>Gelidibacter</taxon>
    </lineage>
</organism>
<keyword evidence="6" id="KW-0238">DNA-binding</keyword>
<comment type="similarity">
    <text evidence="1 8">Belongs to the SOS response-associated peptidase family.</text>
</comment>